<dbReference type="SUPFAM" id="SSF53383">
    <property type="entry name" value="PLP-dependent transferases"/>
    <property type="match status" value="1"/>
</dbReference>
<name>A0AA35WPL7_GEOBA</name>
<keyword evidence="7" id="KW-1185">Reference proteome</keyword>
<dbReference type="InterPro" id="IPR005814">
    <property type="entry name" value="Aminotrans_3"/>
</dbReference>
<evidence type="ECO:0000256" key="1">
    <source>
        <dbReference type="ARBA" id="ARBA00008954"/>
    </source>
</evidence>
<keyword evidence="3" id="KW-0808">Transferase</keyword>
<dbReference type="PROSITE" id="PS00600">
    <property type="entry name" value="AA_TRANSFER_CLASS_3"/>
    <property type="match status" value="1"/>
</dbReference>
<dbReference type="Proteomes" id="UP001174909">
    <property type="component" value="Unassembled WGS sequence"/>
</dbReference>
<reference evidence="6" key="1">
    <citation type="submission" date="2023-03" db="EMBL/GenBank/DDBJ databases">
        <authorList>
            <person name="Steffen K."/>
            <person name="Cardenas P."/>
        </authorList>
    </citation>
    <scope>NUCLEOTIDE SEQUENCE</scope>
</reference>
<keyword evidence="2 6" id="KW-0032">Aminotransferase</keyword>
<dbReference type="Gene3D" id="3.90.1150.10">
    <property type="entry name" value="Aspartate Aminotransferase, domain 1"/>
    <property type="match status" value="1"/>
</dbReference>
<comment type="similarity">
    <text evidence="1 5">Belongs to the class-III pyridoxal-phosphate-dependent aminotransferase family.</text>
</comment>
<evidence type="ECO:0000256" key="2">
    <source>
        <dbReference type="ARBA" id="ARBA00022576"/>
    </source>
</evidence>
<dbReference type="FunFam" id="3.40.640.10:FF:000014">
    <property type="entry name" value="Adenosylmethionine-8-amino-7-oxononanoate aminotransferase, probable"/>
    <property type="match status" value="1"/>
</dbReference>
<dbReference type="GO" id="GO:0005829">
    <property type="term" value="C:cytosol"/>
    <property type="evidence" value="ECO:0007669"/>
    <property type="project" value="TreeGrafter"/>
</dbReference>
<dbReference type="CDD" id="cd00610">
    <property type="entry name" value="OAT_like"/>
    <property type="match status" value="1"/>
</dbReference>
<protein>
    <submittedName>
        <fullName evidence="6">Probable aminotransferase Rv3329</fullName>
    </submittedName>
</protein>
<dbReference type="PANTHER" id="PTHR43094">
    <property type="entry name" value="AMINOTRANSFERASE"/>
    <property type="match status" value="1"/>
</dbReference>
<dbReference type="EMBL" id="CASHTH010002083">
    <property type="protein sequence ID" value="CAI8024536.1"/>
    <property type="molecule type" value="Genomic_DNA"/>
</dbReference>
<dbReference type="InterPro" id="IPR015421">
    <property type="entry name" value="PyrdxlP-dep_Trfase_major"/>
</dbReference>
<dbReference type="AlphaFoldDB" id="A0AA35WPL7"/>
<dbReference type="Pfam" id="PF00202">
    <property type="entry name" value="Aminotran_3"/>
    <property type="match status" value="1"/>
</dbReference>
<dbReference type="Gene3D" id="3.40.640.10">
    <property type="entry name" value="Type I PLP-dependent aspartate aminotransferase-like (Major domain)"/>
    <property type="match status" value="1"/>
</dbReference>
<keyword evidence="4 5" id="KW-0663">Pyridoxal phosphate</keyword>
<dbReference type="InterPro" id="IPR015424">
    <property type="entry name" value="PyrdxlP-dep_Trfase"/>
</dbReference>
<evidence type="ECO:0000313" key="7">
    <source>
        <dbReference type="Proteomes" id="UP001174909"/>
    </source>
</evidence>
<dbReference type="PANTHER" id="PTHR43094:SF1">
    <property type="entry name" value="AMINOTRANSFERASE CLASS-III"/>
    <property type="match status" value="1"/>
</dbReference>
<dbReference type="GO" id="GO:0030170">
    <property type="term" value="F:pyridoxal phosphate binding"/>
    <property type="evidence" value="ECO:0007669"/>
    <property type="project" value="InterPro"/>
</dbReference>
<comment type="caution">
    <text evidence="6">The sequence shown here is derived from an EMBL/GenBank/DDBJ whole genome shotgun (WGS) entry which is preliminary data.</text>
</comment>
<proteinExistence type="inferred from homology"/>
<dbReference type="PIRSF" id="PIRSF000521">
    <property type="entry name" value="Transaminase_4ab_Lys_Orn"/>
    <property type="match status" value="1"/>
</dbReference>
<evidence type="ECO:0000256" key="4">
    <source>
        <dbReference type="ARBA" id="ARBA00022898"/>
    </source>
</evidence>
<evidence type="ECO:0000313" key="6">
    <source>
        <dbReference type="EMBL" id="CAI8024536.1"/>
    </source>
</evidence>
<dbReference type="InterPro" id="IPR015422">
    <property type="entry name" value="PyrdxlP-dep_Trfase_small"/>
</dbReference>
<accession>A0AA35WPL7</accession>
<organism evidence="6 7">
    <name type="scientific">Geodia barretti</name>
    <name type="common">Barrett's horny sponge</name>
    <dbReference type="NCBI Taxonomy" id="519541"/>
    <lineage>
        <taxon>Eukaryota</taxon>
        <taxon>Metazoa</taxon>
        <taxon>Porifera</taxon>
        <taxon>Demospongiae</taxon>
        <taxon>Heteroscleromorpha</taxon>
        <taxon>Tetractinellida</taxon>
        <taxon>Astrophorina</taxon>
        <taxon>Geodiidae</taxon>
        <taxon>Geodia</taxon>
    </lineage>
</organism>
<gene>
    <name evidence="6" type="ORF">GBAR_LOCUS14258</name>
</gene>
<evidence type="ECO:0000256" key="5">
    <source>
        <dbReference type="RuleBase" id="RU003560"/>
    </source>
</evidence>
<dbReference type="InterPro" id="IPR049704">
    <property type="entry name" value="Aminotrans_3_PPA_site"/>
</dbReference>
<sequence>MGGSMTSATTLKELQDSALEHLWVYLREPSDMAEKGEPTVYVSGEGVRVTDSQGNTSIDAMSGLWLKNVGYGRKEIADAAYEQMLKLTYMPMGTTTEPTIRLAEKIAEITPGDLSRSFFTSGGSESIETAIKLARAYFKRVGEPGRIKFISRKDSYHGATAGAMALGGNHLYPRADYEPLMPGTFHVPQPNFYRCEYNSQTPEECGERNVKAIEDTIKFQGPETVAAVFAEPVSSPMGAVVPPDNYWPMLREVCDKYGVLLIADEVITGFGRTGKMFACEHWGVTPDMMTVAKGITSGYIPMGGTITRKEIADAFVGSQRVSFRHVITFGGHPVAAAAALRNIQIMEDEDMVGNSARQGAYLLDGLKELQEKHPMIGVVRGLGLMCGMELVKDRETKETYPAEAELGSRLTSAFQANGLHLRGSDNMNVAPPLCVTSGEIDEIVSGMDRAFTQVGRELA</sequence>
<dbReference type="GO" id="GO:0008483">
    <property type="term" value="F:transaminase activity"/>
    <property type="evidence" value="ECO:0007669"/>
    <property type="project" value="UniProtKB-KW"/>
</dbReference>
<evidence type="ECO:0000256" key="3">
    <source>
        <dbReference type="ARBA" id="ARBA00022679"/>
    </source>
</evidence>